<dbReference type="Proteomes" id="UP000602260">
    <property type="component" value="Unassembled WGS sequence"/>
</dbReference>
<sequence>MRRKTLGLLLWIAMALLLTGCLFRPPDELYRRPERSAGYDQLAEAIRSVKTGLEGQFGVGCEDAVIVSGDNTASIQLQDLDGDGQRESAVAFIRVPGVEKSLKIYIFTAVDGDYQVRGLVEGDGSAIYSVDYVDLNGAGSKELVVNWQVNTGVYQLGAYTLDELEPVEDTAVPAQNQAADQASLRATELLLTSCSTAVEGGAYSSGYRLLDIDQDTRTEVAVVRLDAAALSGQVELYGWRNGRMESLSTVALSAGITGLNRVTAGYLAGTYYPPALYITCAQSDGSRTIDVVAYQAGEHEGKMRLANLALDEHGVSRERLRGMAELGPSDVNNDVVLELPQVRMLPQDRDPGGASAWLVDWYQYSQTGQRSRVMGTYYNVTDGWFLEIPDSWEGKVTVSRSDVVSGQRQVVFSLWQGENEPAVPFLSIYKLTGSNRATRAQAEGFITLREEEDVIYAAQFYDCGWDCGLTENDLLMKNFQTIQTSWYS</sequence>
<dbReference type="EMBL" id="JACOPN010000001">
    <property type="protein sequence ID" value="MBC5715804.1"/>
    <property type="molecule type" value="Genomic_DNA"/>
</dbReference>
<dbReference type="PROSITE" id="PS51257">
    <property type="entry name" value="PROKAR_LIPOPROTEIN"/>
    <property type="match status" value="1"/>
</dbReference>
<dbReference type="RefSeq" id="WP_186877349.1">
    <property type="nucleotide sequence ID" value="NZ_JACOPN010000001.1"/>
</dbReference>
<evidence type="ECO:0000313" key="1">
    <source>
        <dbReference type="EMBL" id="MBC5715804.1"/>
    </source>
</evidence>
<gene>
    <name evidence="1" type="ORF">H8S55_00410</name>
</gene>
<reference evidence="1" key="1">
    <citation type="submission" date="2020-08" db="EMBL/GenBank/DDBJ databases">
        <title>Genome public.</title>
        <authorList>
            <person name="Liu C."/>
            <person name="Sun Q."/>
        </authorList>
    </citation>
    <scope>NUCLEOTIDE SEQUENCE</scope>
    <source>
        <strain evidence="1">BX5</strain>
    </source>
</reference>
<evidence type="ECO:0000313" key="2">
    <source>
        <dbReference type="Proteomes" id="UP000602260"/>
    </source>
</evidence>
<dbReference type="SUPFAM" id="SSF69318">
    <property type="entry name" value="Integrin alpha N-terminal domain"/>
    <property type="match status" value="1"/>
</dbReference>
<dbReference type="InterPro" id="IPR028994">
    <property type="entry name" value="Integrin_alpha_N"/>
</dbReference>
<accession>A0A8J6IVA1</accession>
<organism evidence="1 2">
    <name type="scientific">Flintibacter faecis</name>
    <dbReference type="NCBI Taxonomy" id="2763047"/>
    <lineage>
        <taxon>Bacteria</taxon>
        <taxon>Bacillati</taxon>
        <taxon>Bacillota</taxon>
        <taxon>Clostridia</taxon>
        <taxon>Eubacteriales</taxon>
        <taxon>Flintibacter</taxon>
    </lineage>
</organism>
<evidence type="ECO:0008006" key="3">
    <source>
        <dbReference type="Google" id="ProtNLM"/>
    </source>
</evidence>
<keyword evidence="2" id="KW-1185">Reference proteome</keyword>
<comment type="caution">
    <text evidence="1">The sequence shown here is derived from an EMBL/GenBank/DDBJ whole genome shotgun (WGS) entry which is preliminary data.</text>
</comment>
<proteinExistence type="predicted"/>
<protein>
    <recommendedName>
        <fullName evidence="3">Lipoprotein</fullName>
    </recommendedName>
</protein>
<name>A0A8J6IVA1_9FIRM</name>
<dbReference type="AlphaFoldDB" id="A0A8J6IVA1"/>